<dbReference type="Proteomes" id="UP000215884">
    <property type="component" value="Chromosome"/>
</dbReference>
<dbReference type="EMBL" id="CP029426">
    <property type="protein sequence ID" value="AWL98704.1"/>
    <property type="molecule type" value="Genomic_DNA"/>
</dbReference>
<dbReference type="AlphaFoldDB" id="A0A2U8PMJ9"/>
<reference evidence="1 2" key="1">
    <citation type="journal article" date="2017" name="Syst. Appl. Microbiol.">
        <title>Soybeans inoculated with root zone soils of Canadian native legumes harbour diverse and novel Bradyrhizobium spp. that possess agricultural potential.</title>
        <authorList>
            <person name="Bromfield E.S.P."/>
            <person name="Cloutier S."/>
            <person name="Tambong J.T."/>
            <person name="Tran Thi T.V."/>
        </authorList>
    </citation>
    <scope>NUCLEOTIDE SEQUENCE [LARGE SCALE GENOMIC DNA]</scope>
    <source>
        <strain evidence="1 2">39S1MB</strain>
    </source>
</reference>
<evidence type="ECO:0000313" key="2">
    <source>
        <dbReference type="Proteomes" id="UP000215884"/>
    </source>
</evidence>
<name>A0A2U8PMJ9_9BRAD</name>
<evidence type="ECO:0000313" key="1">
    <source>
        <dbReference type="EMBL" id="AWL98704.1"/>
    </source>
</evidence>
<proteinExistence type="predicted"/>
<keyword evidence="2" id="KW-1185">Reference proteome</keyword>
<protein>
    <submittedName>
        <fullName evidence="1">Uncharacterized protein</fullName>
    </submittedName>
</protein>
<gene>
    <name evidence="1" type="ORF">CIT40_00810</name>
</gene>
<reference evidence="1 2" key="2">
    <citation type="journal article" date="2019" name="Int. J. Syst. Evol. Microbiol.">
        <title>Description and complete genome sequence of Bradyrhizobium amphicarpaeae sp. nov., harbouring photosystem and nitrogen-fixation genes.</title>
        <authorList>
            <person name="Bromfield E.S.P."/>
            <person name="Cloutier S."/>
            <person name="Nguyen H.D.T."/>
        </authorList>
    </citation>
    <scope>NUCLEOTIDE SEQUENCE [LARGE SCALE GENOMIC DNA]</scope>
    <source>
        <strain evidence="1 2">39S1MB</strain>
    </source>
</reference>
<accession>A0A2U8PMJ9</accession>
<organism evidence="1 2">
    <name type="scientific">Bradyrhizobium amphicarpaeae</name>
    <dbReference type="NCBI Taxonomy" id="1404768"/>
    <lineage>
        <taxon>Bacteria</taxon>
        <taxon>Pseudomonadati</taxon>
        <taxon>Pseudomonadota</taxon>
        <taxon>Alphaproteobacteria</taxon>
        <taxon>Hyphomicrobiales</taxon>
        <taxon>Nitrobacteraceae</taxon>
        <taxon>Bradyrhizobium</taxon>
    </lineage>
</organism>
<sequence>MVRSEPTGWIGNAAGAIGRRAIWLGRWLAGPELHVTLVIARAANQARRRRSLGAAGHFPLRTER</sequence>